<dbReference type="EMBL" id="CP017476">
    <property type="protein sequence ID" value="AOW14269.1"/>
    <property type="molecule type" value="Genomic_DNA"/>
</dbReference>
<dbReference type="AlphaFoldDB" id="A0A162PCB3"/>
<dbReference type="GO" id="GO:0016020">
    <property type="term" value="C:membrane"/>
    <property type="evidence" value="ECO:0007669"/>
    <property type="project" value="InterPro"/>
</dbReference>
<keyword evidence="1" id="KW-0812">Transmembrane</keyword>
<dbReference type="InterPro" id="IPR037185">
    <property type="entry name" value="EmrE-like"/>
</dbReference>
<keyword evidence="1" id="KW-1133">Transmembrane helix</keyword>
<feature type="transmembrane region" description="Helical" evidence="1">
    <location>
        <begin position="12"/>
        <end position="34"/>
    </location>
</feature>
<evidence type="ECO:0000313" key="3">
    <source>
        <dbReference type="EMBL" id="AOW14269.1"/>
    </source>
</evidence>
<feature type="domain" description="EamA" evidence="2">
    <location>
        <begin position="20"/>
        <end position="151"/>
    </location>
</feature>
<feature type="transmembrane region" description="Helical" evidence="1">
    <location>
        <begin position="157"/>
        <end position="179"/>
    </location>
</feature>
<dbReference type="RefSeq" id="WP_066086082.1">
    <property type="nucleotide sequence ID" value="NZ_CP017476.1"/>
</dbReference>
<gene>
    <name evidence="3" type="ORF">LPB072_16915</name>
    <name evidence="4" type="ORF">LPB72_04120</name>
</gene>
<dbReference type="EMBL" id="LVWD01000003">
    <property type="protein sequence ID" value="OAD43708.1"/>
    <property type="molecule type" value="Genomic_DNA"/>
</dbReference>
<dbReference type="Proteomes" id="UP000185680">
    <property type="component" value="Chromosome"/>
</dbReference>
<proteinExistence type="predicted"/>
<protein>
    <recommendedName>
        <fullName evidence="2">EamA domain-containing protein</fullName>
    </recommendedName>
</protein>
<dbReference type="InterPro" id="IPR000620">
    <property type="entry name" value="EamA_dom"/>
</dbReference>
<name>A0A162PCB3_9BURK</name>
<dbReference type="OrthoDB" id="8584557at2"/>
<feature type="transmembrane region" description="Helical" evidence="1">
    <location>
        <begin position="217"/>
        <end position="242"/>
    </location>
</feature>
<sequence>MSLGPGTADNAPIAQASAQGIVFLIMAVACFAVLDTSVKYVGPFVPILVAVWFRYLFQALAVSVVMLPQRGRSLWQTEHPRFQLLRGGLLLTVSGLSFLGVQFMPVGAFTAFVMTTPLVVTLLAALFLKEKISMLRWALVAGGFLGALLVVQPGEDVVGWASLVPLLMVFVYAWFQILTRKMAGTEDPMTMHFYTGWVGALLTSAVLPWVWQSMPDIQILALLCLIGLMGTVGHFLLILAFARAPASTLSPYLYAQIGFAMLCGWWVFDHVPSVMELCGIALIASCGAGAGWLTAREARLPLTPPEP</sequence>
<feature type="transmembrane region" description="Helical" evidence="1">
    <location>
        <begin position="274"/>
        <end position="295"/>
    </location>
</feature>
<dbReference type="PANTHER" id="PTHR22911:SF103">
    <property type="entry name" value="BLR2811 PROTEIN"/>
    <property type="match status" value="1"/>
</dbReference>
<feature type="transmembrane region" description="Helical" evidence="1">
    <location>
        <begin position="191"/>
        <end position="211"/>
    </location>
</feature>
<keyword evidence="5" id="KW-1185">Reference proteome</keyword>
<evidence type="ECO:0000259" key="2">
    <source>
        <dbReference type="Pfam" id="PF00892"/>
    </source>
</evidence>
<evidence type="ECO:0000313" key="4">
    <source>
        <dbReference type="EMBL" id="OAD43708.1"/>
    </source>
</evidence>
<dbReference type="SUPFAM" id="SSF103481">
    <property type="entry name" value="Multidrug resistance efflux transporter EmrE"/>
    <property type="match status" value="2"/>
</dbReference>
<dbReference type="STRING" id="1763535.LPB072_16915"/>
<feature type="transmembrane region" description="Helical" evidence="1">
    <location>
        <begin position="109"/>
        <end position="128"/>
    </location>
</feature>
<dbReference type="Proteomes" id="UP000185657">
    <property type="component" value="Unassembled WGS sequence"/>
</dbReference>
<reference evidence="3 6" key="2">
    <citation type="submission" date="2016-10" db="EMBL/GenBank/DDBJ databases">
        <title>Hydorgenophaga sp. LPB0072 isolated from gastropod.</title>
        <authorList>
            <person name="Kim E."/>
            <person name="Yi H."/>
        </authorList>
    </citation>
    <scope>NUCLEOTIDE SEQUENCE [LARGE SCALE GENOMIC DNA]</scope>
    <source>
        <strain evidence="3 6">LPB0072</strain>
    </source>
</reference>
<dbReference type="KEGG" id="hyl:LPB072_16915"/>
<evidence type="ECO:0000256" key="1">
    <source>
        <dbReference type="SAM" id="Phobius"/>
    </source>
</evidence>
<feature type="transmembrane region" description="Helical" evidence="1">
    <location>
        <begin position="249"/>
        <end position="268"/>
    </location>
</feature>
<organism evidence="3 6">
    <name type="scientific">Hydrogenophaga crassostreae</name>
    <dbReference type="NCBI Taxonomy" id="1763535"/>
    <lineage>
        <taxon>Bacteria</taxon>
        <taxon>Pseudomonadati</taxon>
        <taxon>Pseudomonadota</taxon>
        <taxon>Betaproteobacteria</taxon>
        <taxon>Burkholderiales</taxon>
        <taxon>Comamonadaceae</taxon>
        <taxon>Hydrogenophaga</taxon>
    </lineage>
</organism>
<keyword evidence="1" id="KW-0472">Membrane</keyword>
<dbReference type="PANTHER" id="PTHR22911">
    <property type="entry name" value="ACYL-MALONYL CONDENSING ENZYME-RELATED"/>
    <property type="match status" value="1"/>
</dbReference>
<evidence type="ECO:0000313" key="6">
    <source>
        <dbReference type="Proteomes" id="UP000185680"/>
    </source>
</evidence>
<evidence type="ECO:0000313" key="5">
    <source>
        <dbReference type="Proteomes" id="UP000185657"/>
    </source>
</evidence>
<feature type="transmembrane region" description="Helical" evidence="1">
    <location>
        <begin position="40"/>
        <end position="64"/>
    </location>
</feature>
<feature type="domain" description="EamA" evidence="2">
    <location>
        <begin position="162"/>
        <end position="283"/>
    </location>
</feature>
<accession>A0A162PCB3</accession>
<dbReference type="Pfam" id="PF00892">
    <property type="entry name" value="EamA"/>
    <property type="match status" value="2"/>
</dbReference>
<reference evidence="4 5" key="1">
    <citation type="submission" date="2016-02" db="EMBL/GenBank/DDBJ databases">
        <title>Draft genome sequence of Hydrogenophaga sp. LPB0072.</title>
        <authorList>
            <person name="Shin S.-K."/>
            <person name="Yi H."/>
        </authorList>
    </citation>
    <scope>NUCLEOTIDE SEQUENCE [LARGE SCALE GENOMIC DNA]</scope>
    <source>
        <strain evidence="4 5">LPB0072</strain>
    </source>
</reference>
<feature type="transmembrane region" description="Helical" evidence="1">
    <location>
        <begin position="135"/>
        <end position="151"/>
    </location>
</feature>